<proteinExistence type="inferred from homology"/>
<dbReference type="Proteomes" id="UP001215151">
    <property type="component" value="Unassembled WGS sequence"/>
</dbReference>
<comment type="caution">
    <text evidence="4">The sequence shown here is derived from an EMBL/GenBank/DDBJ whole genome shotgun (WGS) entry which is preliminary data.</text>
</comment>
<keyword evidence="5" id="KW-1185">Reference proteome</keyword>
<dbReference type="GO" id="GO:0016787">
    <property type="term" value="F:hydrolase activity"/>
    <property type="evidence" value="ECO:0007669"/>
    <property type="project" value="UniProtKB-KW"/>
</dbReference>
<evidence type="ECO:0000256" key="1">
    <source>
        <dbReference type="ARBA" id="ARBA00022801"/>
    </source>
</evidence>
<dbReference type="InterPro" id="IPR000073">
    <property type="entry name" value="AB_hydrolase_1"/>
</dbReference>
<keyword evidence="1" id="KW-0378">Hydrolase</keyword>
<dbReference type="PRINTS" id="PR00412">
    <property type="entry name" value="EPOXHYDRLASE"/>
</dbReference>
<dbReference type="InterPro" id="IPR029058">
    <property type="entry name" value="AB_hydrolase_fold"/>
</dbReference>
<organism evidence="4 5">
    <name type="scientific">Trametes cubensis</name>
    <dbReference type="NCBI Taxonomy" id="1111947"/>
    <lineage>
        <taxon>Eukaryota</taxon>
        <taxon>Fungi</taxon>
        <taxon>Dikarya</taxon>
        <taxon>Basidiomycota</taxon>
        <taxon>Agaricomycotina</taxon>
        <taxon>Agaricomycetes</taxon>
        <taxon>Polyporales</taxon>
        <taxon>Polyporaceae</taxon>
        <taxon>Trametes</taxon>
    </lineage>
</organism>
<dbReference type="SUPFAM" id="SSF53474">
    <property type="entry name" value="alpha/beta-Hydrolases"/>
    <property type="match status" value="1"/>
</dbReference>
<dbReference type="PANTHER" id="PTHR43329">
    <property type="entry name" value="EPOXIDE HYDROLASE"/>
    <property type="match status" value="1"/>
</dbReference>
<dbReference type="InterPro" id="IPR000639">
    <property type="entry name" value="Epox_hydrolase-like"/>
</dbReference>
<name>A0AAD7TTB4_9APHY</name>
<reference evidence="4" key="1">
    <citation type="submission" date="2022-11" db="EMBL/GenBank/DDBJ databases">
        <title>Genome Sequence of Cubamyces cubensis.</title>
        <authorList>
            <person name="Buettner E."/>
        </authorList>
    </citation>
    <scope>NUCLEOTIDE SEQUENCE</scope>
    <source>
        <strain evidence="4">MPL-01</strain>
    </source>
</reference>
<comment type="similarity">
    <text evidence="2">Belongs to the AB hydrolase superfamily. Epoxide hydrolase family.</text>
</comment>
<evidence type="ECO:0000259" key="3">
    <source>
        <dbReference type="Pfam" id="PF00561"/>
    </source>
</evidence>
<dbReference type="Pfam" id="PF00561">
    <property type="entry name" value="Abhydrolase_1"/>
    <property type="match status" value="1"/>
</dbReference>
<feature type="domain" description="AB hydrolase-1" evidence="3">
    <location>
        <begin position="29"/>
        <end position="312"/>
    </location>
</feature>
<gene>
    <name evidence="4" type="ORF">ONZ51_g5938</name>
</gene>
<dbReference type="AlphaFoldDB" id="A0AAD7TTB4"/>
<dbReference type="EMBL" id="JAPEVG010000134">
    <property type="protein sequence ID" value="KAJ8481544.1"/>
    <property type="molecule type" value="Genomic_DNA"/>
</dbReference>
<accession>A0AAD7TTB4</accession>
<evidence type="ECO:0000313" key="4">
    <source>
        <dbReference type="EMBL" id="KAJ8481544.1"/>
    </source>
</evidence>
<protein>
    <recommendedName>
        <fullName evidence="3">AB hydrolase-1 domain-containing protein</fullName>
    </recommendedName>
</protein>
<dbReference type="Gene3D" id="3.40.50.1820">
    <property type="entry name" value="alpha/beta hydrolase"/>
    <property type="match status" value="1"/>
</dbReference>
<sequence length="328" mass="36937">MNPTLYKNVTVPRGFTYRHYHSLAAPGKPTLLFLHSFPTSSYEWHRQIEHFQAQGYGIFAPDYLGCGESSKPDDIEAYTFVALAHDIIHLLDAAQVDKVVGIGHAWGSVVLSRLSSLYPDRFEGFAWLGLGPTPVFSGINDLARAIASEDGDVPGYWSYLAEEDAYLACEKNIDSFLQLVYPASLELWAEWFMPEGKAKEWIEGNRQAERPKWLTEEEYSTMRDILVRSGLKSRNIYYGSAFSDANNASDSSAYQILKIPQKAMTVQRPALFIAATRDVVCLPSLGKIATVKYAPHAKIVEFDVGHWLQFEASDEVNRELEVWLDTLL</sequence>
<evidence type="ECO:0000313" key="5">
    <source>
        <dbReference type="Proteomes" id="UP001215151"/>
    </source>
</evidence>
<evidence type="ECO:0000256" key="2">
    <source>
        <dbReference type="ARBA" id="ARBA00038334"/>
    </source>
</evidence>